<evidence type="ECO:0000313" key="1">
    <source>
        <dbReference type="EMBL" id="GIY36176.1"/>
    </source>
</evidence>
<dbReference type="AlphaFoldDB" id="A0AAV4STA7"/>
<organism evidence="1 2">
    <name type="scientific">Caerostris darwini</name>
    <dbReference type="NCBI Taxonomy" id="1538125"/>
    <lineage>
        <taxon>Eukaryota</taxon>
        <taxon>Metazoa</taxon>
        <taxon>Ecdysozoa</taxon>
        <taxon>Arthropoda</taxon>
        <taxon>Chelicerata</taxon>
        <taxon>Arachnida</taxon>
        <taxon>Araneae</taxon>
        <taxon>Araneomorphae</taxon>
        <taxon>Entelegynae</taxon>
        <taxon>Araneoidea</taxon>
        <taxon>Araneidae</taxon>
        <taxon>Caerostris</taxon>
    </lineage>
</organism>
<evidence type="ECO:0000313" key="2">
    <source>
        <dbReference type="Proteomes" id="UP001054837"/>
    </source>
</evidence>
<sequence length="118" mass="13359">MLMIPNVLYHQHCQPNMPRWPLSIRSVAESVGLYVNIVVKKHCAMILRGFGRGREWPMGFQQKIRLAKGKHPGPAVNFGFTSEEVMQEKQQKSLFINSGECPGALSLEETSSRGEQLY</sequence>
<keyword evidence="2" id="KW-1185">Reference proteome</keyword>
<proteinExistence type="predicted"/>
<protein>
    <submittedName>
        <fullName evidence="1">Uncharacterized protein</fullName>
    </submittedName>
</protein>
<dbReference type="EMBL" id="BPLQ01008256">
    <property type="protein sequence ID" value="GIY36176.1"/>
    <property type="molecule type" value="Genomic_DNA"/>
</dbReference>
<gene>
    <name evidence="1" type="ORF">CDAR_489791</name>
</gene>
<dbReference type="Proteomes" id="UP001054837">
    <property type="component" value="Unassembled WGS sequence"/>
</dbReference>
<name>A0AAV4STA7_9ARAC</name>
<comment type="caution">
    <text evidence="1">The sequence shown here is derived from an EMBL/GenBank/DDBJ whole genome shotgun (WGS) entry which is preliminary data.</text>
</comment>
<accession>A0AAV4STA7</accession>
<reference evidence="1 2" key="1">
    <citation type="submission" date="2021-06" db="EMBL/GenBank/DDBJ databases">
        <title>Caerostris darwini draft genome.</title>
        <authorList>
            <person name="Kono N."/>
            <person name="Arakawa K."/>
        </authorList>
    </citation>
    <scope>NUCLEOTIDE SEQUENCE [LARGE SCALE GENOMIC DNA]</scope>
</reference>